<gene>
    <name evidence="18" type="ORF">WN48_10661</name>
</gene>
<dbReference type="FunFam" id="1.20.58.60:FF:000135">
    <property type="entry name" value="Spectrin beta chain, non-erythrocytic"/>
    <property type="match status" value="1"/>
</dbReference>
<dbReference type="CDD" id="cd21194">
    <property type="entry name" value="CH_beta_spectrin_rpt2"/>
    <property type="match status" value="1"/>
</dbReference>
<name>A0A310SIG7_9HYME</name>
<dbReference type="Gene3D" id="2.30.30.40">
    <property type="entry name" value="SH3 Domains"/>
    <property type="match status" value="1"/>
</dbReference>
<dbReference type="FunFam" id="1.20.58.60:FF:000152">
    <property type="entry name" value="Spectrin, beta, non-erythrocytic 5"/>
    <property type="match status" value="1"/>
</dbReference>
<feature type="coiled-coil region" evidence="13">
    <location>
        <begin position="2072"/>
        <end position="2099"/>
    </location>
</feature>
<dbReference type="PRINTS" id="PR00683">
    <property type="entry name" value="SPECTRINPH"/>
</dbReference>
<dbReference type="CDD" id="cd10571">
    <property type="entry name" value="PH_beta_spectrin"/>
    <property type="match status" value="1"/>
</dbReference>
<dbReference type="GO" id="GO:0042062">
    <property type="term" value="P:long-term strengthening of neuromuscular junction"/>
    <property type="evidence" value="ECO:0007669"/>
    <property type="project" value="UniProtKB-ARBA"/>
</dbReference>
<dbReference type="SMART" id="SM00233">
    <property type="entry name" value="PH"/>
    <property type="match status" value="1"/>
</dbReference>
<evidence type="ECO:0000256" key="14">
    <source>
        <dbReference type="SAM" id="MobiDB-lite"/>
    </source>
</evidence>
<dbReference type="GO" id="GO:0051693">
    <property type="term" value="P:actin filament capping"/>
    <property type="evidence" value="ECO:0007669"/>
    <property type="project" value="UniProtKB-KW"/>
</dbReference>
<dbReference type="Pfam" id="PF15410">
    <property type="entry name" value="PH_9"/>
    <property type="match status" value="1"/>
</dbReference>
<dbReference type="FunFam" id="1.20.58.60:FF:000145">
    <property type="entry name" value="Spectrin beta chain, non-erythrocytic"/>
    <property type="match status" value="1"/>
</dbReference>
<dbReference type="InterPro" id="IPR002017">
    <property type="entry name" value="Spectrin_repeat"/>
</dbReference>
<feature type="compositionally biased region" description="Basic and acidic residues" evidence="14">
    <location>
        <begin position="1"/>
        <end position="10"/>
    </location>
</feature>
<evidence type="ECO:0000256" key="12">
    <source>
        <dbReference type="PROSITE-ProRule" id="PRU00192"/>
    </source>
</evidence>
<dbReference type="FunFam" id="1.20.58.60:FF:000011">
    <property type="entry name" value="Spectrin beta chain"/>
    <property type="match status" value="1"/>
</dbReference>
<keyword evidence="13" id="KW-0175">Coiled coil</keyword>
<feature type="domain" description="Calponin-homology (CH)" evidence="17">
    <location>
        <begin position="114"/>
        <end position="217"/>
    </location>
</feature>
<keyword evidence="3 12" id="KW-0728">SH3 domain</keyword>
<dbReference type="FunFam" id="2.30.29.30:FF:000024">
    <property type="entry name" value="Spectrin beta chain"/>
    <property type="match status" value="1"/>
</dbReference>
<feature type="compositionally biased region" description="Basic and acidic residues" evidence="14">
    <location>
        <begin position="3981"/>
        <end position="3994"/>
    </location>
</feature>
<dbReference type="Proteomes" id="UP000250275">
    <property type="component" value="Unassembled WGS sequence"/>
</dbReference>
<comment type="similarity">
    <text evidence="2">Belongs to the spectrin family.</text>
</comment>
<evidence type="ECO:0000259" key="17">
    <source>
        <dbReference type="PROSITE" id="PS50021"/>
    </source>
</evidence>
<feature type="compositionally biased region" description="Polar residues" evidence="14">
    <location>
        <begin position="3969"/>
        <end position="3978"/>
    </location>
</feature>
<dbReference type="FunFam" id="1.20.58.60:FF:000007">
    <property type="entry name" value="Spectrin alpha chain non-erythrocytic 1"/>
    <property type="match status" value="3"/>
</dbReference>
<keyword evidence="10" id="KW-0009">Actin-binding</keyword>
<evidence type="ECO:0000259" key="16">
    <source>
        <dbReference type="PROSITE" id="PS50003"/>
    </source>
</evidence>
<keyword evidence="9" id="KW-0677">Repeat</keyword>
<evidence type="ECO:0000259" key="15">
    <source>
        <dbReference type="PROSITE" id="PS50002"/>
    </source>
</evidence>
<dbReference type="SMART" id="SM00033">
    <property type="entry name" value="CH"/>
    <property type="match status" value="2"/>
</dbReference>
<evidence type="ECO:0000256" key="6">
    <source>
        <dbReference type="ARBA" id="ARBA00022553"/>
    </source>
</evidence>
<dbReference type="PROSITE" id="PS50021">
    <property type="entry name" value="CH"/>
    <property type="match status" value="2"/>
</dbReference>
<accession>A0A310SIG7</accession>
<dbReference type="Gene3D" id="1.10.418.10">
    <property type="entry name" value="Calponin-like domain"/>
    <property type="match status" value="2"/>
</dbReference>
<evidence type="ECO:0000313" key="18">
    <source>
        <dbReference type="EMBL" id="OAD53242.1"/>
    </source>
</evidence>
<evidence type="ECO:0000256" key="3">
    <source>
        <dbReference type="ARBA" id="ARBA00022443"/>
    </source>
</evidence>
<dbReference type="GO" id="GO:0045169">
    <property type="term" value="C:fusome"/>
    <property type="evidence" value="ECO:0007669"/>
    <property type="project" value="UniProtKB-ARBA"/>
</dbReference>
<dbReference type="PROSITE" id="PS50003">
    <property type="entry name" value="PH_DOMAIN"/>
    <property type="match status" value="1"/>
</dbReference>
<dbReference type="GO" id="GO:0016199">
    <property type="term" value="P:axon midline choice point recognition"/>
    <property type="evidence" value="ECO:0007669"/>
    <property type="project" value="UniProtKB-ARBA"/>
</dbReference>
<evidence type="ECO:0000256" key="4">
    <source>
        <dbReference type="ARBA" id="ARBA00022467"/>
    </source>
</evidence>
<feature type="domain" description="Calponin-homology (CH)" evidence="17">
    <location>
        <begin position="235"/>
        <end position="340"/>
    </location>
</feature>
<organism evidence="18 19">
    <name type="scientific">Eufriesea mexicana</name>
    <dbReference type="NCBI Taxonomy" id="516756"/>
    <lineage>
        <taxon>Eukaryota</taxon>
        <taxon>Metazoa</taxon>
        <taxon>Ecdysozoa</taxon>
        <taxon>Arthropoda</taxon>
        <taxon>Hexapoda</taxon>
        <taxon>Insecta</taxon>
        <taxon>Pterygota</taxon>
        <taxon>Neoptera</taxon>
        <taxon>Endopterygota</taxon>
        <taxon>Hymenoptera</taxon>
        <taxon>Apocrita</taxon>
        <taxon>Aculeata</taxon>
        <taxon>Apoidea</taxon>
        <taxon>Anthophila</taxon>
        <taxon>Apidae</taxon>
        <taxon>Eufriesea</taxon>
    </lineage>
</organism>
<dbReference type="CDD" id="cd21193">
    <property type="entry name" value="CH_beta_spectrin_rpt1"/>
    <property type="match status" value="1"/>
</dbReference>
<feature type="domain" description="PH" evidence="16">
    <location>
        <begin position="3835"/>
        <end position="3937"/>
    </location>
</feature>
<evidence type="ECO:0000256" key="8">
    <source>
        <dbReference type="ARBA" id="ARBA00022701"/>
    </source>
</evidence>
<keyword evidence="5" id="KW-0963">Cytoplasm</keyword>
<dbReference type="SUPFAM" id="SSF50044">
    <property type="entry name" value="SH3-domain"/>
    <property type="match status" value="1"/>
</dbReference>
<dbReference type="InterPro" id="IPR036028">
    <property type="entry name" value="SH3-like_dom_sf"/>
</dbReference>
<dbReference type="Pfam" id="PF00018">
    <property type="entry name" value="SH3_1"/>
    <property type="match status" value="1"/>
</dbReference>
<dbReference type="GO" id="GO:0016328">
    <property type="term" value="C:lateral plasma membrane"/>
    <property type="evidence" value="ECO:0007669"/>
    <property type="project" value="UniProtKB-ARBA"/>
</dbReference>
<dbReference type="InterPro" id="IPR041681">
    <property type="entry name" value="PH_9"/>
</dbReference>
<feature type="compositionally biased region" description="Basic and acidic residues" evidence="14">
    <location>
        <begin position="4221"/>
        <end position="4247"/>
    </location>
</feature>
<evidence type="ECO:0000313" key="19">
    <source>
        <dbReference type="Proteomes" id="UP000250275"/>
    </source>
</evidence>
<dbReference type="InterPro" id="IPR001589">
    <property type="entry name" value="Actinin_actin-bd_CS"/>
</dbReference>
<feature type="coiled-coil region" evidence="13">
    <location>
        <begin position="2940"/>
        <end position="2967"/>
    </location>
</feature>
<keyword evidence="4" id="KW-0117">Actin capping</keyword>
<dbReference type="GO" id="GO:0005874">
    <property type="term" value="C:microtubule"/>
    <property type="evidence" value="ECO:0007669"/>
    <property type="project" value="UniProtKB-KW"/>
</dbReference>
<feature type="region of interest" description="Disordered" evidence="14">
    <location>
        <begin position="3964"/>
        <end position="3999"/>
    </location>
</feature>
<feature type="region of interest" description="Disordered" evidence="14">
    <location>
        <begin position="4058"/>
        <end position="4097"/>
    </location>
</feature>
<dbReference type="Gene3D" id="1.20.58.60">
    <property type="match status" value="24"/>
</dbReference>
<dbReference type="EMBL" id="KQ768090">
    <property type="protein sequence ID" value="OAD53242.1"/>
    <property type="molecule type" value="Genomic_DNA"/>
</dbReference>
<dbReference type="FunFam" id="1.20.58.60:FF:000019">
    <property type="entry name" value="Spectrin beta chain"/>
    <property type="match status" value="2"/>
</dbReference>
<dbReference type="GO" id="GO:0005543">
    <property type="term" value="F:phospholipid binding"/>
    <property type="evidence" value="ECO:0007669"/>
    <property type="project" value="InterPro"/>
</dbReference>
<evidence type="ECO:0000256" key="2">
    <source>
        <dbReference type="ARBA" id="ARBA00006826"/>
    </source>
</evidence>
<dbReference type="FunFam" id="1.10.418.10:FF:000001">
    <property type="entry name" value="Actinin alpha 1"/>
    <property type="match status" value="1"/>
</dbReference>
<dbReference type="SUPFAM" id="SSF50729">
    <property type="entry name" value="PH domain-like"/>
    <property type="match status" value="1"/>
</dbReference>
<evidence type="ECO:0000256" key="10">
    <source>
        <dbReference type="ARBA" id="ARBA00023203"/>
    </source>
</evidence>
<dbReference type="Pfam" id="PF00435">
    <property type="entry name" value="Spectrin"/>
    <property type="match status" value="30"/>
</dbReference>
<feature type="coiled-coil region" evidence="13">
    <location>
        <begin position="2374"/>
        <end position="2414"/>
    </location>
</feature>
<proteinExistence type="inferred from homology"/>
<dbReference type="FunFam" id="1.20.58.60:FF:000013">
    <property type="entry name" value="Spectrin alpha chain, non-erythrocytic 1"/>
    <property type="match status" value="1"/>
</dbReference>
<dbReference type="GO" id="GO:0008017">
    <property type="term" value="F:microtubule binding"/>
    <property type="evidence" value="ECO:0007669"/>
    <property type="project" value="UniProtKB-ARBA"/>
</dbReference>
<dbReference type="PROSITE" id="PS00020">
    <property type="entry name" value="ACTININ_2"/>
    <property type="match status" value="1"/>
</dbReference>
<feature type="domain" description="SH3" evidence="15">
    <location>
        <begin position="923"/>
        <end position="980"/>
    </location>
</feature>
<dbReference type="InterPro" id="IPR001605">
    <property type="entry name" value="PH_dom-spectrin-type"/>
</dbReference>
<feature type="compositionally biased region" description="Pro residues" evidence="14">
    <location>
        <begin position="4077"/>
        <end position="4090"/>
    </location>
</feature>
<keyword evidence="19" id="KW-1185">Reference proteome</keyword>
<feature type="compositionally biased region" description="Pro residues" evidence="14">
    <location>
        <begin position="4200"/>
        <end position="4211"/>
    </location>
</feature>
<dbReference type="FunFam" id="1.20.58.60:FF:000017">
    <property type="entry name" value="Spectrin alpha chain, non-erythrocytic 1"/>
    <property type="match status" value="1"/>
</dbReference>
<feature type="coiled-coil region" evidence="13">
    <location>
        <begin position="838"/>
        <end position="865"/>
    </location>
</feature>
<dbReference type="GO" id="GO:0045170">
    <property type="term" value="C:spectrosome"/>
    <property type="evidence" value="ECO:0007669"/>
    <property type="project" value="UniProtKB-ARBA"/>
</dbReference>
<dbReference type="PROSITE" id="PS50002">
    <property type="entry name" value="SH3"/>
    <property type="match status" value="1"/>
</dbReference>
<reference evidence="18 19" key="1">
    <citation type="submission" date="2015-07" db="EMBL/GenBank/DDBJ databases">
        <title>The genome of Eufriesea mexicana.</title>
        <authorList>
            <person name="Pan H."/>
            <person name="Kapheim K."/>
        </authorList>
    </citation>
    <scope>NUCLEOTIDE SEQUENCE [LARGE SCALE GENOMIC DNA]</scope>
    <source>
        <strain evidence="18">0111107269</strain>
        <tissue evidence="18">Whole body</tissue>
    </source>
</reference>
<dbReference type="SMART" id="SM00326">
    <property type="entry name" value="SH3"/>
    <property type="match status" value="1"/>
</dbReference>
<feature type="compositionally biased region" description="Polar residues" evidence="14">
    <location>
        <begin position="4186"/>
        <end position="4195"/>
    </location>
</feature>
<feature type="region of interest" description="Disordered" evidence="14">
    <location>
        <begin position="1"/>
        <end position="33"/>
    </location>
</feature>
<dbReference type="GO" id="GO:0007026">
    <property type="term" value="P:negative regulation of microtubule depolymerization"/>
    <property type="evidence" value="ECO:0007669"/>
    <property type="project" value="UniProtKB-ARBA"/>
</dbReference>
<dbReference type="FunFam" id="1.20.58.60:FF:000191">
    <property type="entry name" value="Spectrin, beta, non-erythrocytic 5"/>
    <property type="match status" value="1"/>
</dbReference>
<evidence type="ECO:0000256" key="5">
    <source>
        <dbReference type="ARBA" id="ARBA00022490"/>
    </source>
</evidence>
<dbReference type="GO" id="GO:0003779">
    <property type="term" value="F:actin binding"/>
    <property type="evidence" value="ECO:0007669"/>
    <property type="project" value="UniProtKB-KW"/>
</dbReference>
<dbReference type="FunFam" id="1.20.58.60:FF:000429">
    <property type="entry name" value="Beta-H spectrin"/>
    <property type="match status" value="1"/>
</dbReference>
<evidence type="ECO:0000256" key="1">
    <source>
        <dbReference type="ARBA" id="ARBA00004245"/>
    </source>
</evidence>
<feature type="compositionally biased region" description="Pro residues" evidence="14">
    <location>
        <begin position="4154"/>
        <end position="4164"/>
    </location>
</feature>
<feature type="region of interest" description="Disordered" evidence="14">
    <location>
        <begin position="3792"/>
        <end position="3812"/>
    </location>
</feature>
<evidence type="ECO:0000256" key="13">
    <source>
        <dbReference type="SAM" id="Coils"/>
    </source>
</evidence>
<keyword evidence="8" id="KW-0493">Microtubule</keyword>
<dbReference type="GO" id="GO:0005085">
    <property type="term" value="F:guanyl-nucleotide exchange factor activity"/>
    <property type="evidence" value="ECO:0007669"/>
    <property type="project" value="UniProtKB-KW"/>
</dbReference>
<sequence>MPANQPERRGGAIQKKLQNGLWKGGGNQDEEPLGVRSRKRIGADLGAQHVPGAGLGAAPQFRIFNLEYLPNNYPPSRADKYRGGSDIQKRMTQREDTLRFEQGRIKALQEERLHIQKKTFTKWINSFLLKARMEVDDLFTDLADGKKLLKLLEIISGERLAKPNNGRMRVHKIENVNKSLAFLHTKVRLESIGAEDIVDGNPRLILGLIWTIILRFQIQEIEIDVDEENDSSEKKSAKDALLLWCQRKTNGYPSVNIQDFTGSWRSGLGFNALIHAHRPDLVNWSELQQNKNIDNLNYAFDVANSELGIPRLLDAEDVDTARPDEKSIITYVASYYHTFARMKNEIKSGKRIANIVGQMMDADKMKIHYEKLTTDLLEWIKMQIGVLENRDFPNSLEGIQKELLTFKQYRTVEKPPKYKERSEIEALYFHINTQLKSLNQPAFTPQEGQLVHDIERNWVELERAEHRREVALRTELLRQERLEQLNYKFERKSVLREGYLKEMIQVLTDPRYGSNLAQVDATVKKHEAISADILAREERFHDLTNMSEELVRENYHGLERVQIREQEVLQRWKELLALLDHHKSNLVALSSLMSLMREIDTTLASIQELQLNFQSTDVGPHLLGVEDLLQKHSLQELQVTALGETQRRLGRQAAQHLAQPQSKEVSLLQQKLEMLNRAYDDLVEYSKERKARLEDARNFFHFLQDHEDEESWLIEKQRICKAGISAKDLRAVISLQQKHKALQDEMKVRRPKSEQLCDAGRKLIADNHPSALEIQNRIDSLQEHWKVLEELAALRKKQLDDAAEAFQFYADANEADSWMNEKMALVASKDYGVDEPSAQALLQRHKDLEGELNAYKGDVQSLNMQAEKLIKSGISTLELSADPEPVAELEQEEWSKEIRLVPQDEWVDEVVERLEPRTVLEDRLVSQVKSLYAFSGQDIRMVRGEVMFLINKTNSDWWSVRKADGTDGFVPARYVTELEPKVIQVQVRRPEKVRVTQRVKKTKMVKQLVPVRRVKSIKSTVKPVKRKTASDGDSVEKRQKKINDTYSELQELALKRHALLEDAIRLYGFYRECDDFEKWIKDKEKMLRADDPRDNVETAKRKYEKFLTDLSASGKRVEAIDAAVDEFVRQGHSQLDKVKARQRYIHQLWDHLNRLKTQKEKSLEGASSVELFNRTCDEAHDWMLEKITQLDTAELGPDLKTVQALQRRHQHLERELAPVEEKVRKVNLLANSVKSSYPHELNNVNARQNEIKELWNQVQTKAKERRSRLEDAVGQQIFMNSSKNLINWAADMQETMKVEEPVRDVTTAEQLRKHHMELGEDIRTQEDEFREVEELGNQLLHRNPALVDVGERLDKLHGLYQAVTSDWMAKEAWLQQCLELQQFNREADQIEATTSSHEAFLEFTELGESLDDVEGLLKQHEKFENTLHAQDDRLKAFSDTADKLIAQNHYDKDYINDRRNQVLARRNQVKDAAQRRRAALKASEHYQQFSAEVDDLRDWLGDKMKTASDESYRDLNNLERKLQKHEAFERELRANEGQLRAVNKAGKALISEENYRSDDVGRTLKELNDQWDRLVALSLEKGRRLRQAACQHGYNRTMEDARLKLEEIESSLQSKQVGVDLRSCKELLKKHQTLESDMGQWEQKVDDLVAMGEEMAHEGHFDAANILKASQATQRKFRSLKEPAKRRREALEESLRFHKFGFELDAELQWIKDHLPQTSSTTLGQNLHQAQTLHKKHKKLEAEIAGHQPMIDKTLASGQTLIDQAHPEKKKIRELCDVLDEAWRDLQERAGERSKALDLSLKAQEFFFEAGEVESWLNEKNDVLSSTDYGRDRDAATKLLTKHKAVELELDTYNGIVTEMGHTAATMINAKHPDSKSIANKQQAIAQQMRALQRLATVRQQRLMESMYRHEYFLESRELEQWIKEQEQAAASEDYGQDYEHLLILQAKFNDFKHRIEAGSERFNQCEELARKLIANESPYIHDIEKRQEQLGLDDDDPVSQVQKRHAHIEESWQHLLGLIRNREQRLQAAGEIHRFHRDVAEALSRIQEKEAALPEDLGRDLNSVLALIRRHEGFENDLVALEAQLQVLVEDASRLQAHYPGNNAIQIDQQQQIVVAHWEELKERSAHRRDQLQASCDLQRFFTLVRDLMNWAAGLRAAMSTEDKVRDAASAQILKTEHKALKGEIEAREDSFSSVLDLGEAMVQTGHYAALEVEEKCNQLLDERQKLYIAWQQKKVHLDQLIDLHCFLRDAKQLDNLSSTQEAALSGDNFGDSVEEVDAQVKKHNEFEKLLVTQEEKLNALQEHGDKLLAQNHFDSPTIARRLSEVVQRRARIRNLCDARQKRLEADLLHAQFVRDVAEAESWIGEKQKKLEAEASKGEVSSLEDKIKKLQKHQAFQAELAANQSRIEEIKAKGETLLQQKHPASAEIRQQLEHLHASWRKLLLESGNRGRGLEEAQDILEFNNQVEKIEAWIRDKEMMVQAGDTGKDYEHCLSLQRKLDDVDSDMRVDDSRIKTINSLADKLIKQGRDNESKAIQQRRDNFNNKWKGLQGALSAYRETLAGALEIHLFNRDIDDTSQRVIEKSVAMSTTDVGKDLPAVEHLQRKEEAMERDMTAIEGKLKEHKVEARELSLKYPDKASQINGILSELQSNWDDLQRLTQHRREALNQAYTLHKFQADLHELELWVADTIKRMDESDPPTTISEAEALLELHQERKAEIDGRQDTFKALKEHGQKLLAINEDIRDSLEHLEELRLGLVNAWETRRQKLTQAHQLQLFKEQADQADSWLATKEAFLNNDDLGESLSGVEALLRKHEEFEKMLVSQLGRIEELEKFAFDILSKEHADANVIKQRLTSVCTRRDKLQNSARARRKKLLESHHLHQFLRNIYEVEGWLHQKQQVASDENYRDSSNLQSKIQKHAAFESELVANKGRVASVVNEDSIQERLDELEAEWRLLQETSELKKNRLNDAYQALLFGRTLDEFEAWMDEVEIQVQSEDHGKDLSSVANLLKRHTNLENDVLGHNEACESIKETATSFQKSNHFMCDEIQERATVTINRYHSLQEPMQIRRDNLEDAKLLHQFARDVEDELHWLSEKEPLAASNDLGSSLTTVQRLQKKHQALEAELISREPVVTSLISRATVMVRSGHFASEKIEKLSQELQDKLSHIRDLASVRKLRLLDAVESQMFYAEAAEAEQWIKEKHPQLAATDYGKDEDSVQSLLKKLEEIERDLIGFENIIENLRKLSRGLIERHHFDSKNITQKQMEIEQKFKELQKLKEYRFQRLRESEKFLKFIRQADEVIEWIGDQTTVAASEDYGRDVEHVELLIQIFDNFLAGLTMSESRVSALLDEGQKLIEENNPEKTKILMKIDETKQQWEDLKELAHARQDALAGAKQVHMFDRTADETISWIQEKETALSSDGYGHDLETIQALVRKHQGFETDLGAVKEQVELLMEEASRLIELFPDARIHIDVKHQEAEATWNELLEKAAQRRSKLAQAEQLQAYLGEYRDLMSWINEMVAKVTAPELARDVPGAEALILRHNEYKAEIETRNEAFDKFFKTGQELIEEGHFLAKEIEDKISALQHRQQFLKNTWEKRRHIYEQNLDTQLFKREAETLENWIVSREPMLHDGKLGESISQVEELIRKHEDFEKTIEAQEERFSALRRITMLEEAFQKQQEAEMAARLAEKERVERARLEERKRKEVQRITEERKREEERRRLLDSPHRTIHDEVNGMTDDQESINKLSPLKASTTSEGLDSTPIQKPHGLAHVFGEKLRRTTPDIKRAESMKVDTKKPKRTPSFTTRRRTQSFRKLQRMENMDALPPVEIQCVLERKHELQSAGKKAAVRSWKQYYTVLCGQLLCFFKDVEDFTLSKAATAPITIFNAICEKADNYTKKKNVFRLKCTDGSEFLFLAPSQQEMEDWVNKISFHAKLPPSLQLLSYDESQKEGLERLQNVTIDHADDNVSTGSSHASTPEMERKNSVIRRDISNQHSPSSVQIEFLQMHRQNQQKRDPQNNTEFITSQRMEPPQTQTEFLQMHRQQQLLAQQQQLIQQEQLASQRDQYQPNSGDKPPIPPRGAPPPIPMRSPSSETIPQYRRDDLEQVQARPSFYQQRSATLNHNGSGQYSSNAPWHRQSNVDLSTQHQELAPPLPSSAPPPTRIAQWGVPHDPAYGNVPISPRQGMQQNNSFTGRPVSLPPYVAPPAVPQNPQNLANVDSRRASESGSESEHSMGSNRKDRDYKRSSVLSNLFGRRKKPQS</sequence>
<dbReference type="SUPFAM" id="SSF47576">
    <property type="entry name" value="Calponin-homology domain, CH-domain"/>
    <property type="match status" value="1"/>
</dbReference>
<keyword evidence="6" id="KW-0597">Phosphoprotein</keyword>
<dbReference type="InterPro" id="IPR018159">
    <property type="entry name" value="Spectrin/alpha-actinin"/>
</dbReference>
<feature type="coiled-coil region" evidence="13">
    <location>
        <begin position="3212"/>
        <end position="3246"/>
    </location>
</feature>
<dbReference type="InterPro" id="IPR036872">
    <property type="entry name" value="CH_dom_sf"/>
</dbReference>
<dbReference type="PANTHER" id="PTHR11915">
    <property type="entry name" value="SPECTRIN/FILAMIN RELATED CYTOSKELETAL PROTEIN"/>
    <property type="match status" value="1"/>
</dbReference>
<dbReference type="Pfam" id="PF00307">
    <property type="entry name" value="CH"/>
    <property type="match status" value="2"/>
</dbReference>
<keyword evidence="11" id="KW-0206">Cytoskeleton</keyword>
<dbReference type="CDD" id="cd00176">
    <property type="entry name" value="SPEC"/>
    <property type="match status" value="17"/>
</dbReference>
<comment type="subcellular location">
    <subcellularLocation>
        <location evidence="1">Cytoplasm</location>
        <location evidence="1">Cytoskeleton</location>
    </subcellularLocation>
</comment>
<dbReference type="FunFam" id="1.20.58.60:FF:000407">
    <property type="entry name" value="Spectrin beta chain, non-erythrocytic"/>
    <property type="match status" value="1"/>
</dbReference>
<dbReference type="FunFam" id="1.10.418.10:FF:000043">
    <property type="entry name" value="Spectrin beta chain, non-erythrocytic"/>
    <property type="match status" value="1"/>
</dbReference>
<evidence type="ECO:0000256" key="11">
    <source>
        <dbReference type="ARBA" id="ARBA00023212"/>
    </source>
</evidence>
<feature type="coiled-coil region" evidence="13">
    <location>
        <begin position="2600"/>
        <end position="2634"/>
    </location>
</feature>
<feature type="region of interest" description="Disordered" evidence="14">
    <location>
        <begin position="4150"/>
        <end position="4263"/>
    </location>
</feature>
<evidence type="ECO:0000256" key="9">
    <source>
        <dbReference type="ARBA" id="ARBA00022737"/>
    </source>
</evidence>
<dbReference type="Gene3D" id="2.30.29.30">
    <property type="entry name" value="Pleckstrin-homology domain (PH domain)/Phosphotyrosine-binding domain (PTB)"/>
    <property type="match status" value="1"/>
</dbReference>
<dbReference type="FunFam" id="1.20.58.60:FF:000020">
    <property type="entry name" value="Spectrin alpha chain, non-erythrocytic 1"/>
    <property type="match status" value="1"/>
</dbReference>
<feature type="region of interest" description="Disordered" evidence="14">
    <location>
        <begin position="3705"/>
        <end position="3726"/>
    </location>
</feature>
<dbReference type="GO" id="GO:0048790">
    <property type="term" value="P:maintenance of presynaptic active zone structure"/>
    <property type="evidence" value="ECO:0007669"/>
    <property type="project" value="UniProtKB-ARBA"/>
</dbReference>
<evidence type="ECO:0000256" key="7">
    <source>
        <dbReference type="ARBA" id="ARBA00022658"/>
    </source>
</evidence>
<dbReference type="InterPro" id="IPR001715">
    <property type="entry name" value="CH_dom"/>
</dbReference>
<dbReference type="SMART" id="SM00150">
    <property type="entry name" value="SPEC"/>
    <property type="match status" value="29"/>
</dbReference>
<dbReference type="GO" id="GO:0031594">
    <property type="term" value="C:neuromuscular junction"/>
    <property type="evidence" value="ECO:0007669"/>
    <property type="project" value="UniProtKB-ARBA"/>
</dbReference>
<dbReference type="SUPFAM" id="SSF46966">
    <property type="entry name" value="Spectrin repeat"/>
    <property type="match status" value="25"/>
</dbReference>
<dbReference type="FunFam" id="1.20.58.60:FF:000156">
    <property type="entry name" value="Spectrin beta chain, non-erythrocytic"/>
    <property type="match status" value="1"/>
</dbReference>
<dbReference type="InterPro" id="IPR011993">
    <property type="entry name" value="PH-like_dom_sf"/>
</dbReference>
<dbReference type="InterPro" id="IPR001452">
    <property type="entry name" value="SH3_domain"/>
</dbReference>
<dbReference type="OrthoDB" id="9942256at2759"/>
<dbReference type="GO" id="GO:0007274">
    <property type="term" value="P:neuromuscular synaptic transmission"/>
    <property type="evidence" value="ECO:0007669"/>
    <property type="project" value="UniProtKB-ARBA"/>
</dbReference>
<dbReference type="InterPro" id="IPR001849">
    <property type="entry name" value="PH_domain"/>
</dbReference>
<dbReference type="PROSITE" id="PS00019">
    <property type="entry name" value="ACTININ_1"/>
    <property type="match status" value="1"/>
</dbReference>
<keyword evidence="7" id="KW-0344">Guanine-nucleotide releasing factor</keyword>
<protein>
    <submittedName>
        <fullName evidence="18">Spectrin beta chain, brain 4</fullName>
    </submittedName>
</protein>